<evidence type="ECO:0000256" key="1">
    <source>
        <dbReference type="ARBA" id="ARBA00022729"/>
    </source>
</evidence>
<dbReference type="Proteomes" id="UP000308149">
    <property type="component" value="Chromosome"/>
</dbReference>
<dbReference type="PANTHER" id="PTHR43737">
    <property type="entry name" value="BLL7424 PROTEIN"/>
    <property type="match status" value="1"/>
</dbReference>
<dbReference type="PANTHER" id="PTHR43737:SF1">
    <property type="entry name" value="DUF1501 DOMAIN-CONTAINING PROTEIN"/>
    <property type="match status" value="1"/>
</dbReference>
<name>A0A5B7ZNW5_9GAMM</name>
<gene>
    <name evidence="2" type="ORF">FHQ07_05955</name>
</gene>
<dbReference type="KEGG" id="thes:FHQ07_05955"/>
<proteinExistence type="predicted"/>
<dbReference type="RefSeq" id="WP_139715943.1">
    <property type="nucleotide sequence ID" value="NZ_CP040871.1"/>
</dbReference>
<dbReference type="InterPro" id="IPR010869">
    <property type="entry name" value="DUF1501"/>
</dbReference>
<reference evidence="2 3" key="1">
    <citation type="submission" date="2019-06" db="EMBL/GenBank/DDBJ databases">
        <title>Thermomonas aquatica sp. nov., isolated from an industrial wastewater treatment plant.</title>
        <authorList>
            <person name="Jeon J.H."/>
            <person name="Park D.-S."/>
        </authorList>
    </citation>
    <scope>NUCLEOTIDE SEQUENCE [LARGE SCALE GENOMIC DNA]</scope>
    <source>
        <strain evidence="2 3">SY21</strain>
    </source>
</reference>
<evidence type="ECO:0000313" key="2">
    <source>
        <dbReference type="EMBL" id="QDA56891.1"/>
    </source>
</evidence>
<dbReference type="AlphaFoldDB" id="A0A5B7ZNW5"/>
<dbReference type="Pfam" id="PF07394">
    <property type="entry name" value="DUF1501"/>
    <property type="match status" value="1"/>
</dbReference>
<accession>A0A5B7ZNW5</accession>
<keyword evidence="3" id="KW-1185">Reference proteome</keyword>
<dbReference type="InterPro" id="IPR019546">
    <property type="entry name" value="TAT_signal_bac_arc"/>
</dbReference>
<protein>
    <submittedName>
        <fullName evidence="2">DUF1501 domain-containing protein</fullName>
    </submittedName>
</protein>
<dbReference type="NCBIfam" id="TIGR01409">
    <property type="entry name" value="TAT_signal_seq"/>
    <property type="match status" value="1"/>
</dbReference>
<dbReference type="EMBL" id="CP040871">
    <property type="protein sequence ID" value="QDA56891.1"/>
    <property type="molecule type" value="Genomic_DNA"/>
</dbReference>
<evidence type="ECO:0000313" key="3">
    <source>
        <dbReference type="Proteomes" id="UP000308149"/>
    </source>
</evidence>
<dbReference type="OrthoDB" id="9779968at2"/>
<sequence length="479" mass="50436">MPHSTRHDRRRFLQGLGALVATGTAGALFPQLELIGQALAAAPAPGDYRALVCIFLYGGNDSYNMLIPHAQAEYDLYLQSRGGVYDATSNPFGLGIARDSLATVADGSGKNWGLHPAFAAAKPLFDSGELAFLANIGSLVEPLRKSELASKPQPPYLFSHNDQQRQWMRGHSTGTHAANGWGGLSGDRIASLNTGLTALPPTISVSGNNLYQSGASVLPYAVASSGPTELARMSSTGSQADATRLAALEELLNASQDQQMRARYAGLGRTSITVNTALRTALDPANGGDIATLFPATPLSAQLRMIARLIKVSQGPSIGHKRQIYFAGLGGFDTHDLQMGPSRHAALLTQVAQALAAFRAGLQEIGMLNRVTTFTMSDFGRTLNSNGNGTDHAWGGVQLVMGGAAANGGSLQGRQVWGDYPLLELDGEQSMGRGRMIPTTSIQQYGATFAHWLGVGDAEMATIFPGLGNFAAPRLGFLG</sequence>
<dbReference type="PROSITE" id="PS51318">
    <property type="entry name" value="TAT"/>
    <property type="match status" value="1"/>
</dbReference>
<keyword evidence="1" id="KW-0732">Signal</keyword>
<dbReference type="InterPro" id="IPR006311">
    <property type="entry name" value="TAT_signal"/>
</dbReference>
<organism evidence="2 3">
    <name type="scientific">Thermomonas aquatica</name>
    <dbReference type="NCBI Taxonomy" id="2202149"/>
    <lineage>
        <taxon>Bacteria</taxon>
        <taxon>Pseudomonadati</taxon>
        <taxon>Pseudomonadota</taxon>
        <taxon>Gammaproteobacteria</taxon>
        <taxon>Lysobacterales</taxon>
        <taxon>Lysobacteraceae</taxon>
        <taxon>Thermomonas</taxon>
    </lineage>
</organism>